<dbReference type="PANTHER" id="PTHR46816:SF11">
    <property type="entry name" value="OS03G0304500 PROTEIN"/>
    <property type="match status" value="1"/>
</dbReference>
<protein>
    <recommendedName>
        <fullName evidence="3">Tetratricopeptide repeat (TPR)-like superfamily protein</fullName>
    </recommendedName>
</protein>
<dbReference type="AlphaFoldDB" id="A0A3L6DMN6"/>
<proteinExistence type="predicted"/>
<organism evidence="1 2">
    <name type="scientific">Zea mays</name>
    <name type="common">Maize</name>
    <dbReference type="NCBI Taxonomy" id="4577"/>
    <lineage>
        <taxon>Eukaryota</taxon>
        <taxon>Viridiplantae</taxon>
        <taxon>Streptophyta</taxon>
        <taxon>Embryophyta</taxon>
        <taxon>Tracheophyta</taxon>
        <taxon>Spermatophyta</taxon>
        <taxon>Magnoliopsida</taxon>
        <taxon>Liliopsida</taxon>
        <taxon>Poales</taxon>
        <taxon>Poaceae</taxon>
        <taxon>PACMAD clade</taxon>
        <taxon>Panicoideae</taxon>
        <taxon>Andropogonodae</taxon>
        <taxon>Andropogoneae</taxon>
        <taxon>Tripsacinae</taxon>
        <taxon>Zea</taxon>
    </lineage>
</organism>
<gene>
    <name evidence="1" type="ORF">Zm00014a_011089</name>
</gene>
<dbReference type="InterPro" id="IPR011990">
    <property type="entry name" value="TPR-like_helical_dom_sf"/>
</dbReference>
<accession>A0A3L6DMN6</accession>
<dbReference type="PANTHER" id="PTHR46816">
    <property type="entry name" value="OS01G0273500 PROTEIN"/>
    <property type="match status" value="1"/>
</dbReference>
<dbReference type="SUPFAM" id="SSF48452">
    <property type="entry name" value="TPR-like"/>
    <property type="match status" value="1"/>
</dbReference>
<evidence type="ECO:0000313" key="1">
    <source>
        <dbReference type="EMBL" id="PWZ09865.1"/>
    </source>
</evidence>
<name>A0A3L6DMN6_MAIZE</name>
<sequence>MAALDVGLPAEAVRHFTKILEARRGVLPHPFAAAFQAGGRPADAIADCNRSLSLDPTYIPVLRARADLLQSVGAVANCLRDLDHLKLLQGGVRY</sequence>
<dbReference type="EMBL" id="NCVQ01000009">
    <property type="protein sequence ID" value="PWZ09865.1"/>
    <property type="molecule type" value="Genomic_DNA"/>
</dbReference>
<dbReference type="Gene3D" id="1.25.40.10">
    <property type="entry name" value="Tetratricopeptide repeat domain"/>
    <property type="match status" value="1"/>
</dbReference>
<evidence type="ECO:0000313" key="2">
    <source>
        <dbReference type="Proteomes" id="UP000251960"/>
    </source>
</evidence>
<reference evidence="1 2" key="1">
    <citation type="journal article" date="2018" name="Nat. Genet.">
        <title>Extensive intraspecific gene order and gene structural variations between Mo17 and other maize genomes.</title>
        <authorList>
            <person name="Sun S."/>
            <person name="Zhou Y."/>
            <person name="Chen J."/>
            <person name="Shi J."/>
            <person name="Zhao H."/>
            <person name="Zhao H."/>
            <person name="Song W."/>
            <person name="Zhang M."/>
            <person name="Cui Y."/>
            <person name="Dong X."/>
            <person name="Liu H."/>
            <person name="Ma X."/>
            <person name="Jiao Y."/>
            <person name="Wang B."/>
            <person name="Wei X."/>
            <person name="Stein J.C."/>
            <person name="Glaubitz J.C."/>
            <person name="Lu F."/>
            <person name="Yu G."/>
            <person name="Liang C."/>
            <person name="Fengler K."/>
            <person name="Li B."/>
            <person name="Rafalski A."/>
            <person name="Schnable P.S."/>
            <person name="Ware D.H."/>
            <person name="Buckler E.S."/>
            <person name="Lai J."/>
        </authorList>
    </citation>
    <scope>NUCLEOTIDE SEQUENCE [LARGE SCALE GENOMIC DNA]</scope>
    <source>
        <strain evidence="2">cv. Missouri 17</strain>
        <tissue evidence="1">Seedling</tissue>
    </source>
</reference>
<dbReference type="Proteomes" id="UP000251960">
    <property type="component" value="Chromosome 8"/>
</dbReference>
<comment type="caution">
    <text evidence="1">The sequence shown here is derived from an EMBL/GenBank/DDBJ whole genome shotgun (WGS) entry which is preliminary data.</text>
</comment>
<evidence type="ECO:0008006" key="3">
    <source>
        <dbReference type="Google" id="ProtNLM"/>
    </source>
</evidence>